<dbReference type="InParanoid" id="A0A0D2GBT9"/>
<dbReference type="PANTHER" id="PTHR45772">
    <property type="entry name" value="CONSERVED COMPONENT OF ABC TRANSPORTER FOR NATURAL AMINO ACIDS-RELATED"/>
    <property type="match status" value="1"/>
</dbReference>
<dbReference type="GO" id="GO:0005524">
    <property type="term" value="F:ATP binding"/>
    <property type="evidence" value="ECO:0007669"/>
    <property type="project" value="UniProtKB-KW"/>
</dbReference>
<dbReference type="FunFam" id="3.40.50.300:FF:000421">
    <property type="entry name" value="Branched-chain amino acid ABC transporter ATP-binding protein"/>
    <property type="match status" value="1"/>
</dbReference>
<dbReference type="Pfam" id="PF00005">
    <property type="entry name" value="ABC_tran"/>
    <property type="match status" value="1"/>
</dbReference>
<keyword evidence="6" id="KW-1185">Reference proteome</keyword>
<dbReference type="SUPFAM" id="SSF52540">
    <property type="entry name" value="P-loop containing nucleoside triphosphate hydrolases"/>
    <property type="match status" value="1"/>
</dbReference>
<protein>
    <recommendedName>
        <fullName evidence="4">ABC transporter domain-containing protein</fullName>
    </recommendedName>
</protein>
<accession>A0A0D2GBT9</accession>
<keyword evidence="3" id="KW-0067">ATP-binding</keyword>
<dbReference type="Pfam" id="PF12399">
    <property type="entry name" value="BCA_ABC_TP_C"/>
    <property type="match status" value="1"/>
</dbReference>
<dbReference type="RefSeq" id="WP_197282169.1">
    <property type="nucleotide sequence ID" value="NZ_AZAC01000033.1"/>
</dbReference>
<reference evidence="5 6" key="1">
    <citation type="submission" date="2013-11" db="EMBL/GenBank/DDBJ databases">
        <title>Metagenomic analysis of a methanogenic consortium involved in long chain n-alkane degradation.</title>
        <authorList>
            <person name="Davidova I.A."/>
            <person name="Callaghan A.V."/>
            <person name="Wawrik B."/>
            <person name="Pruitt S."/>
            <person name="Marks C."/>
            <person name="Duncan K.E."/>
            <person name="Suflita J.M."/>
        </authorList>
    </citation>
    <scope>NUCLEOTIDE SEQUENCE [LARGE SCALE GENOMIC DNA]</scope>
    <source>
        <strain evidence="5 6">SPR</strain>
    </source>
</reference>
<dbReference type="GO" id="GO:0016887">
    <property type="term" value="F:ATP hydrolysis activity"/>
    <property type="evidence" value="ECO:0007669"/>
    <property type="project" value="InterPro"/>
</dbReference>
<feature type="domain" description="ABC transporter" evidence="4">
    <location>
        <begin position="5"/>
        <end position="252"/>
    </location>
</feature>
<dbReference type="PROSITE" id="PS00211">
    <property type="entry name" value="ABC_TRANSPORTER_1"/>
    <property type="match status" value="1"/>
</dbReference>
<dbReference type="SMART" id="SM00382">
    <property type="entry name" value="AAA"/>
    <property type="match status" value="1"/>
</dbReference>
<evidence type="ECO:0000313" key="6">
    <source>
        <dbReference type="Proteomes" id="UP000032233"/>
    </source>
</evidence>
<dbReference type="Proteomes" id="UP000032233">
    <property type="component" value="Unassembled WGS sequence"/>
</dbReference>
<evidence type="ECO:0000313" key="5">
    <source>
        <dbReference type="EMBL" id="KIX12362.1"/>
    </source>
</evidence>
<keyword evidence="2" id="KW-0547">Nucleotide-binding</keyword>
<dbReference type="EMBL" id="AZAC01000033">
    <property type="protein sequence ID" value="KIX12362.1"/>
    <property type="molecule type" value="Genomic_DNA"/>
</dbReference>
<proteinExistence type="predicted"/>
<evidence type="ECO:0000256" key="2">
    <source>
        <dbReference type="ARBA" id="ARBA00022741"/>
    </source>
</evidence>
<evidence type="ECO:0000256" key="3">
    <source>
        <dbReference type="ARBA" id="ARBA00022840"/>
    </source>
</evidence>
<organism evidence="5 6">
    <name type="scientific">Dethiosulfatarculus sandiegensis</name>
    <dbReference type="NCBI Taxonomy" id="1429043"/>
    <lineage>
        <taxon>Bacteria</taxon>
        <taxon>Pseudomonadati</taxon>
        <taxon>Thermodesulfobacteriota</taxon>
        <taxon>Desulfarculia</taxon>
        <taxon>Desulfarculales</taxon>
        <taxon>Desulfarculaceae</taxon>
        <taxon>Dethiosulfatarculus</taxon>
    </lineage>
</organism>
<dbReference type="InterPro" id="IPR003439">
    <property type="entry name" value="ABC_transporter-like_ATP-bd"/>
</dbReference>
<dbReference type="CDD" id="cd03219">
    <property type="entry name" value="ABC_Mj1267_LivG_branched"/>
    <property type="match status" value="1"/>
</dbReference>
<dbReference type="InterPro" id="IPR032823">
    <property type="entry name" value="BCA_ABC_TP_C"/>
</dbReference>
<name>A0A0D2GBT9_9BACT</name>
<dbReference type="Gene3D" id="3.40.50.300">
    <property type="entry name" value="P-loop containing nucleotide triphosphate hydrolases"/>
    <property type="match status" value="1"/>
</dbReference>
<gene>
    <name evidence="5" type="ORF">X474_19370</name>
</gene>
<dbReference type="InterPro" id="IPR003593">
    <property type="entry name" value="AAA+_ATPase"/>
</dbReference>
<dbReference type="InterPro" id="IPR027417">
    <property type="entry name" value="P-loop_NTPase"/>
</dbReference>
<dbReference type="InterPro" id="IPR017871">
    <property type="entry name" value="ABC_transporter-like_CS"/>
</dbReference>
<dbReference type="PROSITE" id="PS50893">
    <property type="entry name" value="ABC_TRANSPORTER_2"/>
    <property type="match status" value="1"/>
</dbReference>
<dbReference type="PATRIC" id="fig|1429043.3.peg.4106"/>
<sequence length="256" mass="27716">MKPILTLENLDMRFGGVQALSNVGFEAGMGAITAVIGPNGAGKTTAINCLTGVYTPQNGKAVFKEQSIFGQKPHHLAALGLARTFQNLQMFNHMTVLENVMLGLHAATKKEFISSLFRLPGLLSEEARIKDQAFAMLEAMKMSHLALNRAGQLSYGDQKRVEIARALVARPALVFLDEPAAGLNMTETRDMAGFILSMKEQGVSVILVEHDMDLVMGISDQVVVLNHGRKIAQGSPLQVQNNQEVIAAYLGVTDEL</sequence>
<evidence type="ECO:0000259" key="4">
    <source>
        <dbReference type="PROSITE" id="PS50893"/>
    </source>
</evidence>
<dbReference type="AlphaFoldDB" id="A0A0D2GBT9"/>
<evidence type="ECO:0000256" key="1">
    <source>
        <dbReference type="ARBA" id="ARBA00022448"/>
    </source>
</evidence>
<comment type="caution">
    <text evidence="5">The sequence shown here is derived from an EMBL/GenBank/DDBJ whole genome shotgun (WGS) entry which is preliminary data.</text>
</comment>
<dbReference type="InterPro" id="IPR051120">
    <property type="entry name" value="ABC_AA/LPS_Transport"/>
</dbReference>
<dbReference type="STRING" id="1429043.X474_19370"/>
<keyword evidence="1" id="KW-0813">Transport</keyword>
<dbReference type="GO" id="GO:0005886">
    <property type="term" value="C:plasma membrane"/>
    <property type="evidence" value="ECO:0007669"/>
    <property type="project" value="TreeGrafter"/>
</dbReference>